<reference evidence="2 3" key="1">
    <citation type="submission" date="2020-05" db="EMBL/GenBank/DDBJ databases">
        <title>Identification and distribution of gene clusters putatively required for synthesis of sphingolipid metabolism inhibitors in phylogenetically diverse species of the filamentous fungus Fusarium.</title>
        <authorList>
            <person name="Kim H.-S."/>
            <person name="Busman M."/>
            <person name="Brown D.W."/>
            <person name="Divon H."/>
            <person name="Uhlig S."/>
            <person name="Proctor R.H."/>
        </authorList>
    </citation>
    <scope>NUCLEOTIDE SEQUENCE [LARGE SCALE GENOMIC DNA]</scope>
    <source>
        <strain evidence="2 3">NRRL 26131</strain>
    </source>
</reference>
<dbReference type="Proteomes" id="UP000532311">
    <property type="component" value="Unassembled WGS sequence"/>
</dbReference>
<accession>A0A8H6DBU7</accession>
<feature type="compositionally biased region" description="Polar residues" evidence="1">
    <location>
        <begin position="358"/>
        <end position="372"/>
    </location>
</feature>
<sequence length="1480" mass="168845">MSGYSTSIYCAICGALTSSHSTEPAVDYLSEPSIDSDEDSGWLDNVSLITQHHKVFIVPRAEQEEANDFNVDFDENTRIVRKDVNMMTVYDVGGQDPLVFPFHTDCYELLGKVVKPQKIDNAALYRVLTAHLPRLPYGPPNALDFNYGKLKRYQSDEWDTAPGMEYAVASPISIENVTSVVESVLRKANKSNVPDNRSTHNVPSGPSSDRGHSQNVPTGPYQSYRTGPYHNYQGTSSRYENNQAALHANHQGPQRNQRKRQNRQNGLNRYSIQRDISDTEWENKFTTEFAWIREFLPSKEEIERRHIDRFLFCKAIFDLGGGRGFNTPDYRDALRALHNRRRLWELCSKIVEEYLPLSQQRSAQEPGANSSPEAARSRTTSSVPTSTPSTIDFFRKPIKGSIPWPCEPHELRNKSPIGASSMETLTLAARGSDLNNAIRFGVDANMQRFEIHFEEDGRKWSHCIGPRSTAMQYLYFDKSSAVPDRITGCYVTMKQNVPSGLRFISQSQSITAGKPEEHEMKYPPQTNWGGWMTGIFCQWSDRDSPDAKLASFVRTLIDTSVTRAMSGYTVCCALCCATILNKHRDRDVGHGRDSGRDIDRAWMGEFMIIARDPETQETFIIEKARHHRDNTFDVHDDEQVANQGEAFDSRLVTVYHCEGPQAFAAPFHVDCYKMLADANEPRDIDLPALYDTLESYCLRDDSIIRCQLQFDYDKPSHNVVGTAHDFSYASPNRVSDLTIFVDELKINSRRSRSSVPHILNGERLTPTKIYNDMPWAKYIFSVKQHKMTIDMAIYYKNLVALGNGRLKEGNFSLPLRMHLQNRCRLWGVCSRLLEECSALGQSANRTKAKTKTKKQEPLIKHTKNADNILRGAISSPIPLLTFPAYASTIYDRVSLIEEMKDLEKAEPVIRVYWDANKHLAGIGVYDPNTDTFKTLGPKNLFHKSQDAQIPQDNWLAGIFIVTKEVPQEIPRVWRRVIVGIKFMFLYDDFVSFGEPLGDIRVLVPKPWHTVVGIGASWNEARGVESLVLLQQDQEKVPQSAHCRVGMEYPDDLDGLSVLTMFRPDPRIANFLWRGWIPLQPEIWPTYPVRLDPLMPTPVETLMLTKPKSDNLEYKFILGVDAQFRGFEVLFEYKDKTVRRSIGLPTAMHYFFMDSDEQITKCYITGKDKVEGIRFVTDKTQHFIVGRPGREERGLAKEGLNMESIEGFHFRWSDDRNSSLTSLGVLTLEFNSVNLGEEREDKDAENILGHYWVPEHPQTKFPIAEVGPIHGYTPMIERLRYPGLRVPGPKAVVTWLDCSKPLKSIDITMCHSTKTELLMMTSMIFMYAEGHEPMHFGPIPVVSPKHEKDVKKQDRCACIHGGSFQQEIEDLPHYEPDKWHVHGGYLKALRLWLNDLGVLTGLQFVADESESQQWGFCHGEHVAELNLQSKEDKTKGIKFFLDSNGRNDVSEDIVVVAVQLIEVPKNGDKQQNIRYKKRRYR</sequence>
<evidence type="ECO:0000256" key="1">
    <source>
        <dbReference type="SAM" id="MobiDB-lite"/>
    </source>
</evidence>
<name>A0A8H6DBU7_9HYPO</name>
<evidence type="ECO:0000313" key="2">
    <source>
        <dbReference type="EMBL" id="KAF5710775.1"/>
    </source>
</evidence>
<feature type="compositionally biased region" description="Polar residues" evidence="1">
    <location>
        <begin position="190"/>
        <end position="225"/>
    </location>
</feature>
<keyword evidence="3" id="KW-1185">Reference proteome</keyword>
<dbReference type="EMBL" id="JAAQPF010000208">
    <property type="protein sequence ID" value="KAF5710775.1"/>
    <property type="molecule type" value="Genomic_DNA"/>
</dbReference>
<feature type="region of interest" description="Disordered" evidence="1">
    <location>
        <begin position="188"/>
        <end position="236"/>
    </location>
</feature>
<gene>
    <name evidence="2" type="ORF">FGLOB1_5305</name>
</gene>
<organism evidence="2 3">
    <name type="scientific">Fusarium globosum</name>
    <dbReference type="NCBI Taxonomy" id="78864"/>
    <lineage>
        <taxon>Eukaryota</taxon>
        <taxon>Fungi</taxon>
        <taxon>Dikarya</taxon>
        <taxon>Ascomycota</taxon>
        <taxon>Pezizomycotina</taxon>
        <taxon>Sordariomycetes</taxon>
        <taxon>Hypocreomycetidae</taxon>
        <taxon>Hypocreales</taxon>
        <taxon>Nectriaceae</taxon>
        <taxon>Fusarium</taxon>
        <taxon>Fusarium fujikuroi species complex</taxon>
    </lineage>
</organism>
<comment type="caution">
    <text evidence="2">The sequence shown here is derived from an EMBL/GenBank/DDBJ whole genome shotgun (WGS) entry which is preliminary data.</text>
</comment>
<evidence type="ECO:0000313" key="3">
    <source>
        <dbReference type="Proteomes" id="UP000532311"/>
    </source>
</evidence>
<protein>
    <submittedName>
        <fullName evidence="2">Uncharacterized protein</fullName>
    </submittedName>
</protein>
<feature type="region of interest" description="Disordered" evidence="1">
    <location>
        <begin position="358"/>
        <end position="389"/>
    </location>
</feature>
<proteinExistence type="predicted"/>
<feature type="compositionally biased region" description="Low complexity" evidence="1">
    <location>
        <begin position="377"/>
        <end position="389"/>
    </location>
</feature>